<evidence type="ECO:0000259" key="6">
    <source>
        <dbReference type="PROSITE" id="PS50011"/>
    </source>
</evidence>
<dbReference type="SMART" id="SM00387">
    <property type="entry name" value="HATPase_c"/>
    <property type="match status" value="1"/>
</dbReference>
<dbReference type="eggNOG" id="COG4191">
    <property type="taxonomic scope" value="Bacteria"/>
</dbReference>
<dbReference type="InterPro" id="IPR036890">
    <property type="entry name" value="HATPase_C_sf"/>
</dbReference>
<dbReference type="SUPFAM" id="SSF55781">
    <property type="entry name" value="GAF domain-like"/>
    <property type="match status" value="1"/>
</dbReference>
<dbReference type="SUPFAM" id="SSF56112">
    <property type="entry name" value="Protein kinase-like (PK-like)"/>
    <property type="match status" value="1"/>
</dbReference>
<dbReference type="PANTHER" id="PTHR43642">
    <property type="entry name" value="HYBRID SIGNAL TRANSDUCTION HISTIDINE KINASE G"/>
    <property type="match status" value="1"/>
</dbReference>
<dbReference type="InterPro" id="IPR005467">
    <property type="entry name" value="His_kinase_dom"/>
</dbReference>
<dbReference type="EMBL" id="CP003607">
    <property type="protein sequence ID" value="AFY81978.1"/>
    <property type="molecule type" value="Genomic_DNA"/>
</dbReference>
<organism evidence="9 10">
    <name type="scientific">Oscillatoria acuminata PCC 6304</name>
    <dbReference type="NCBI Taxonomy" id="56110"/>
    <lineage>
        <taxon>Bacteria</taxon>
        <taxon>Bacillati</taxon>
        <taxon>Cyanobacteriota</taxon>
        <taxon>Cyanophyceae</taxon>
        <taxon>Oscillatoriophycideae</taxon>
        <taxon>Oscillatoriales</taxon>
        <taxon>Oscillatoriaceae</taxon>
        <taxon>Oscillatoria</taxon>
    </lineage>
</organism>
<dbReference type="InterPro" id="IPR041664">
    <property type="entry name" value="AAA_16"/>
</dbReference>
<dbReference type="GO" id="GO:0005524">
    <property type="term" value="F:ATP binding"/>
    <property type="evidence" value="ECO:0007669"/>
    <property type="project" value="InterPro"/>
</dbReference>
<keyword evidence="3" id="KW-0418">Kinase</keyword>
<dbReference type="InParanoid" id="K9THV2"/>
<dbReference type="Pfam" id="PF13191">
    <property type="entry name" value="AAA_16"/>
    <property type="match status" value="1"/>
</dbReference>
<dbReference type="SUPFAM" id="SSF55874">
    <property type="entry name" value="ATPase domain of HSP90 chaperone/DNA topoisomerase II/histidine kinase"/>
    <property type="match status" value="1"/>
</dbReference>
<dbReference type="PRINTS" id="PR00344">
    <property type="entry name" value="BCTRLSENSOR"/>
</dbReference>
<keyword evidence="10" id="KW-1185">Reference proteome</keyword>
<dbReference type="SUPFAM" id="SSF55785">
    <property type="entry name" value="PYP-like sensor domain (PAS domain)"/>
    <property type="match status" value="1"/>
</dbReference>
<dbReference type="Gene3D" id="3.30.450.20">
    <property type="entry name" value="PAS domain"/>
    <property type="match status" value="1"/>
</dbReference>
<dbReference type="InterPro" id="IPR027417">
    <property type="entry name" value="P-loop_NTPase"/>
</dbReference>
<dbReference type="InterPro" id="IPR000014">
    <property type="entry name" value="PAS"/>
</dbReference>
<dbReference type="Proteomes" id="UP000010367">
    <property type="component" value="Chromosome"/>
</dbReference>
<evidence type="ECO:0000256" key="2">
    <source>
        <dbReference type="ARBA" id="ARBA00012438"/>
    </source>
</evidence>
<feature type="domain" description="Protein kinase" evidence="6">
    <location>
        <begin position="8"/>
        <end position="268"/>
    </location>
</feature>
<dbReference type="InterPro" id="IPR053159">
    <property type="entry name" value="Hybrid_Histidine_Kinase"/>
</dbReference>
<dbReference type="PROSITE" id="PS50112">
    <property type="entry name" value="PAS"/>
    <property type="match status" value="1"/>
</dbReference>
<dbReference type="PANTHER" id="PTHR43642:SF1">
    <property type="entry name" value="HYBRID SIGNAL TRANSDUCTION HISTIDINE KINASE G"/>
    <property type="match status" value="1"/>
</dbReference>
<protein>
    <recommendedName>
        <fullName evidence="2">histidine kinase</fullName>
        <ecNumber evidence="2">2.7.13.3</ecNumber>
    </recommendedName>
</protein>
<keyword evidence="4" id="KW-0902">Two-component regulatory system</keyword>
<dbReference type="NCBIfam" id="TIGR00229">
    <property type="entry name" value="sensory_box"/>
    <property type="match status" value="1"/>
</dbReference>
<dbReference type="KEGG" id="oac:Oscil6304_2350"/>
<gene>
    <name evidence="9" type="ORF">Oscil6304_2350</name>
</gene>
<reference evidence="9 10" key="1">
    <citation type="submission" date="2012-06" db="EMBL/GenBank/DDBJ databases">
        <title>Finished chromosome of genome of Oscillatoria acuminata PCC 6304.</title>
        <authorList>
            <consortium name="US DOE Joint Genome Institute"/>
            <person name="Gugger M."/>
            <person name="Coursin T."/>
            <person name="Rippka R."/>
            <person name="Tandeau De Marsac N."/>
            <person name="Huntemann M."/>
            <person name="Wei C.-L."/>
            <person name="Han J."/>
            <person name="Detter J.C."/>
            <person name="Han C."/>
            <person name="Tapia R."/>
            <person name="Davenport K."/>
            <person name="Daligault H."/>
            <person name="Erkkila T."/>
            <person name="Gu W."/>
            <person name="Munk A.C.C."/>
            <person name="Teshima H."/>
            <person name="Xu Y."/>
            <person name="Chain P."/>
            <person name="Chen A."/>
            <person name="Krypides N."/>
            <person name="Mavromatis K."/>
            <person name="Markowitz V."/>
            <person name="Szeto E."/>
            <person name="Ivanova N."/>
            <person name="Mikhailova N."/>
            <person name="Ovchinnikova G."/>
            <person name="Pagani I."/>
            <person name="Pati A."/>
            <person name="Goodwin L."/>
            <person name="Peters L."/>
            <person name="Pitluck S."/>
            <person name="Woyke T."/>
            <person name="Kerfeld C."/>
        </authorList>
    </citation>
    <scope>NUCLEOTIDE SEQUENCE [LARGE SCALE GENOMIC DNA]</scope>
    <source>
        <strain evidence="9 10">PCC 6304</strain>
    </source>
</reference>
<dbReference type="Gene3D" id="3.40.50.300">
    <property type="entry name" value="P-loop containing nucleotide triphosphate hydrolases"/>
    <property type="match status" value="1"/>
</dbReference>
<keyword evidence="5" id="KW-0175">Coiled coil</keyword>
<dbReference type="EC" id="2.7.13.3" evidence="2"/>
<evidence type="ECO:0000256" key="4">
    <source>
        <dbReference type="ARBA" id="ARBA00023012"/>
    </source>
</evidence>
<sequence>MSLALSGYQIGQAIYTGARTLVYQGQRESDNKFVIIKFFSAQYPTFGELLQFRNQYTIAKNLDIPGIVQPLSLERLGNSYALVMEDWGGLSLSQYCQQQSLNLAEVLDVALQLATILHDLHQQRVIHKDIKPANVLIHPESKQVKLIDFSIASLLPKETQEIQNPNILEGTLAYLAPEQTGRMNRGIDYRADFYALGVTLYQLLSGQLPFESDDPLELLHCHIAKVPVPVEQVNPSVPGMVGAIVAKLMAKNAEDRYQSALGLQHDLQECLNQWQARGEISEFVLGQRDLSDRFNIPEKLYGREQEVQTLLKAFERVSQGASELMLVAGFSGIGKTVVVNEVHKPITQQKGYFIKGKFDQFNRNIPLSAFVQALRDLMGQLLCESDAQLAQWKARILDAVGENGQVLIEVIPELEQVIGPQPPAPELSGSAVQNRFNLFFQKFIQVFTTATHPLVIFLDDLQWTDSASLQLLKVLMDDNGYLLVLGAYRDNEVSPAHPLMLMIEELKKAGTIVNSITLAPLTLEHTNHLITDTLKCDRELAKPLTQLVDRKTQGNPFFTTQFLKVLHEDGYITFDRDRGYWQCDMAQVNALALTDDIVEFMIWKLQKLSENTQKIFKLAACIGNQFDLATLTIIAQQSETEVTTALWPALQNGLILPQSGIYKFYLGDVDNQPQPSKQTLNYRFLHDRVQQAAYALIEESNKQLAHFNIGTLLLQNSSVKEKEERIFSIVKHLNISRALIEQLTERLDLIELNFQAAQKAKAATAYNAAMEYLTIGIELLPQNSWNYYYEKTLALHSDITEVAYLKTDFEQMEHWASLVLHHAKTLLDTIQVQKTQILSAKAQGKLIDSITLGLQVLNELGITFPKQPTQADIEQAFGVTHALWNNKAPLTLLELPAMTDPRLLAAMEILTVLVSAAYMAAPQFMPLFIFKQVELSIQSGNSPVSIFSYGDYGLVLTNMIGDPINGYEFGELALSLLEKLQATTFKCRSWYVIHTYIKHWKTSLSDMLSPLQEAYYSGLETGDIESLCLNAVIYCVYACHAGQNLGDLSQTMEAYRKIIIQYKQSFCLAFHEIYQQTILNLLGCNHSPSQLTGEIFNQEKILPQLHATNQRTALFFWYLNQSILAYLFEQNSYAVQVSNQVSQYLDGGMGQFMTCLYPFFDALIQLTQFGETVTDEERHTILLKVQQHQKHLNNWAALAPMNHQHRCQLIEAERCRVLGQLYEAGDFYDQSIASAKANGFIQDEALANELAAKFYLDWGKEKVAAGYMQEAYYCYTRWGAKAKVEDLEKRYPQLLHPILQAANQPLTLLETLTSITAPAYSIHATSSKSASSSSINQTLDFAALLQISRTFASTIALDELLQTLTQTMLENSGADQCALILCEDSQWQVRVMANLEQVTLQSIPLENNPSVPVKLIQYVKNTMTTVAIDDLKTDLPVIDDYLRRHQPKSVLCLPILNQGNLRAILYLENCSTRGVFSGDRILILNFLCTQAAISLENARLYQQTQEKEAQYRGIFEAVSDGLLITDLETGKIMDTNPAYYQLHGYSYSEILSLNPLDFIPPNRHDKFATFLATVKAGQLFTCEAICKKQDGTPFYIELISVPFIYNGKCCGLSVIRNVTERKQMELSIQEKNRNLEQAMAELQYAQMQMIQSEKMSALGNLVAGVAHEVNNPIGFLNGSINNAKEYMQNLLDYIALYQQHHPNPVTAVQEKAEDIDLKFINKDLPKLLNSMQGATDRIKGISTSLRTFSRADTEHKIKANLHEGIDSTLLILKYRLKANQFRPEIKVIANYCEITSIECFPGQLNQVFMNILANAIDMFDEMAQGRSFKELEANPQQITICTVATENQMQISIRDNGQGMSEAVKARIFDHLFTTKAVGKGTGLGLAIARQIVVETHGGKLEVNSQIGQGTEFVISLPQS</sequence>
<dbReference type="SUPFAM" id="SSF52540">
    <property type="entry name" value="P-loop containing nucleoside triphosphate hydrolases"/>
    <property type="match status" value="1"/>
</dbReference>
<dbReference type="SMART" id="SM00220">
    <property type="entry name" value="S_TKc"/>
    <property type="match status" value="1"/>
</dbReference>
<dbReference type="Gene3D" id="3.30.565.10">
    <property type="entry name" value="Histidine kinase-like ATPase, C-terminal domain"/>
    <property type="match status" value="1"/>
</dbReference>
<dbReference type="InterPro" id="IPR008271">
    <property type="entry name" value="Ser/Thr_kinase_AS"/>
</dbReference>
<evidence type="ECO:0000256" key="1">
    <source>
        <dbReference type="ARBA" id="ARBA00000085"/>
    </source>
</evidence>
<feature type="domain" description="PAS" evidence="8">
    <location>
        <begin position="1507"/>
        <end position="1578"/>
    </location>
</feature>
<evidence type="ECO:0000313" key="10">
    <source>
        <dbReference type="Proteomes" id="UP000010367"/>
    </source>
</evidence>
<feature type="coiled-coil region" evidence="5">
    <location>
        <begin position="733"/>
        <end position="760"/>
    </location>
</feature>
<feature type="domain" description="Histidine kinase" evidence="7">
    <location>
        <begin position="1664"/>
        <end position="1920"/>
    </location>
</feature>
<dbReference type="InterPro" id="IPR003594">
    <property type="entry name" value="HATPase_dom"/>
</dbReference>
<name>K9THV2_9CYAN</name>
<dbReference type="CDD" id="cd14014">
    <property type="entry name" value="STKc_PknB_like"/>
    <property type="match status" value="1"/>
</dbReference>
<dbReference type="InterPro" id="IPR035965">
    <property type="entry name" value="PAS-like_dom_sf"/>
</dbReference>
<dbReference type="GO" id="GO:0006355">
    <property type="term" value="P:regulation of DNA-templated transcription"/>
    <property type="evidence" value="ECO:0007669"/>
    <property type="project" value="InterPro"/>
</dbReference>
<proteinExistence type="predicted"/>
<dbReference type="PATRIC" id="fig|56110.3.peg.2790"/>
<dbReference type="GO" id="GO:0000155">
    <property type="term" value="F:phosphorelay sensor kinase activity"/>
    <property type="evidence" value="ECO:0007669"/>
    <property type="project" value="InterPro"/>
</dbReference>
<dbReference type="Pfam" id="PF00989">
    <property type="entry name" value="PAS"/>
    <property type="match status" value="1"/>
</dbReference>
<evidence type="ECO:0000259" key="7">
    <source>
        <dbReference type="PROSITE" id="PS50109"/>
    </source>
</evidence>
<feature type="coiled-coil region" evidence="5">
    <location>
        <begin position="1621"/>
        <end position="1648"/>
    </location>
</feature>
<dbReference type="CDD" id="cd00130">
    <property type="entry name" value="PAS"/>
    <property type="match status" value="1"/>
</dbReference>
<dbReference type="PROSITE" id="PS50109">
    <property type="entry name" value="HIS_KIN"/>
    <property type="match status" value="1"/>
</dbReference>
<accession>K9THV2</accession>
<dbReference type="SMART" id="SM00091">
    <property type="entry name" value="PAS"/>
    <property type="match status" value="1"/>
</dbReference>
<dbReference type="Gene3D" id="3.30.450.40">
    <property type="match status" value="1"/>
</dbReference>
<dbReference type="PROSITE" id="PS50011">
    <property type="entry name" value="PROTEIN_KINASE_DOM"/>
    <property type="match status" value="1"/>
</dbReference>
<keyword evidence="3" id="KW-0808">Transferase</keyword>
<dbReference type="Pfam" id="PF00069">
    <property type="entry name" value="Pkinase"/>
    <property type="match status" value="1"/>
</dbReference>
<dbReference type="Gene3D" id="1.10.287.130">
    <property type="match status" value="1"/>
</dbReference>
<dbReference type="InterPro" id="IPR004358">
    <property type="entry name" value="Sig_transdc_His_kin-like_C"/>
</dbReference>
<dbReference type="InterPro" id="IPR036097">
    <property type="entry name" value="HisK_dim/P_sf"/>
</dbReference>
<dbReference type="SMART" id="SM00065">
    <property type="entry name" value="GAF"/>
    <property type="match status" value="1"/>
</dbReference>
<comment type="catalytic activity">
    <reaction evidence="1">
        <text>ATP + protein L-histidine = ADP + protein N-phospho-L-histidine.</text>
        <dbReference type="EC" id="2.7.13.3"/>
    </reaction>
</comment>
<dbReference type="HOGENOM" id="CLU_000445_34_2_3"/>
<dbReference type="InterPro" id="IPR013767">
    <property type="entry name" value="PAS_fold"/>
</dbReference>
<dbReference type="RefSeq" id="WP_015148620.1">
    <property type="nucleotide sequence ID" value="NC_019693.1"/>
</dbReference>
<dbReference type="Pfam" id="PF02518">
    <property type="entry name" value="HATPase_c"/>
    <property type="match status" value="1"/>
</dbReference>
<evidence type="ECO:0000256" key="3">
    <source>
        <dbReference type="ARBA" id="ARBA00022777"/>
    </source>
</evidence>
<dbReference type="STRING" id="56110.Oscil6304_2350"/>
<dbReference type="InterPro" id="IPR000719">
    <property type="entry name" value="Prot_kinase_dom"/>
</dbReference>
<dbReference type="PROSITE" id="PS00108">
    <property type="entry name" value="PROTEIN_KINASE_ST"/>
    <property type="match status" value="1"/>
</dbReference>
<dbReference type="SUPFAM" id="SSF47384">
    <property type="entry name" value="Homodimeric domain of signal transducing histidine kinase"/>
    <property type="match status" value="1"/>
</dbReference>
<dbReference type="Gene3D" id="1.10.510.10">
    <property type="entry name" value="Transferase(Phosphotransferase) domain 1"/>
    <property type="match status" value="1"/>
</dbReference>
<dbReference type="Pfam" id="PF01590">
    <property type="entry name" value="GAF"/>
    <property type="match status" value="1"/>
</dbReference>
<dbReference type="InterPro" id="IPR011009">
    <property type="entry name" value="Kinase-like_dom_sf"/>
</dbReference>
<evidence type="ECO:0000259" key="8">
    <source>
        <dbReference type="PROSITE" id="PS50112"/>
    </source>
</evidence>
<dbReference type="InterPro" id="IPR003018">
    <property type="entry name" value="GAF"/>
</dbReference>
<evidence type="ECO:0000313" key="9">
    <source>
        <dbReference type="EMBL" id="AFY81978.1"/>
    </source>
</evidence>
<dbReference type="eggNOG" id="COG3899">
    <property type="taxonomic scope" value="Bacteria"/>
</dbReference>
<dbReference type="InterPro" id="IPR029016">
    <property type="entry name" value="GAF-like_dom_sf"/>
</dbReference>
<evidence type="ECO:0000256" key="5">
    <source>
        <dbReference type="SAM" id="Coils"/>
    </source>
</evidence>
<dbReference type="eggNOG" id="COG0515">
    <property type="taxonomic scope" value="Bacteria"/>
</dbReference>